<keyword evidence="2" id="KW-1185">Reference proteome</keyword>
<evidence type="ECO:0000313" key="2">
    <source>
        <dbReference type="Proteomes" id="UP000275408"/>
    </source>
</evidence>
<accession>A0A3M6TBB0</accession>
<name>A0A3M6TBB0_POCDA</name>
<dbReference type="InterPro" id="IPR052972">
    <property type="entry name" value="Sacsin_chaperone_reg"/>
</dbReference>
<dbReference type="PANTHER" id="PTHR15600:SF42">
    <property type="entry name" value="SACSIN"/>
    <property type="match status" value="1"/>
</dbReference>
<sequence length="600" mass="68645">MRSLTGLPVHINGFFALSQNRRYIKSPNADQEERESMGWRQLTDKSLLWNKCLLEEATPRAYATLILQATKWVSCFLPRTSIYKAWPNITCIDQKWTKLINPLFSILLQHNVVSTDADSRRWITVEEAIFDLLDQNETREVVLRVLLSANVPVVTVPKHVIKAITNYTCVKEIKPSLVRSTMKKIPSFYKKLNRHEKLLLLNFCLKDGKFDSLCDLELLPISDGNFIKFNNQSEPVYICSREHPRELFPGLEHRFLDETIGEAITQRLESAGKQGSTQLRILRKDDVKSLLPRALPFEWSEGNTVLWYPEDRNHSHPPKGWIRVVWIYLQNCFADAGDILSLGKLPLLPLNMSKTPVTMARLCEPSRVVVKHFYGHYLDDDVSDILVKLGVLIMTDYPSFIGHHPAVLGRFVHPPSVQGVLKAMVVSSSMMTNGKLFEIVRIVLSTKEKQLLRSFLVNIKCKQLYQEEYDVLCSLPVFETLAKKFVSAKEGLRAAPPEPLPITLRGDLVDVSQDDSMALARLLGVKILTPVELLCQVVFPDIKRGCYSEEQIDKLMEHVLDRYASAFRKNACFKRNLQDLAFVSRQKGRARPCELFDPRN</sequence>
<protein>
    <submittedName>
        <fullName evidence="1">Uncharacterized protein</fullName>
    </submittedName>
</protein>
<dbReference type="AlphaFoldDB" id="A0A3M6TBB0"/>
<evidence type="ECO:0000313" key="1">
    <source>
        <dbReference type="EMBL" id="RMX38629.1"/>
    </source>
</evidence>
<dbReference type="Proteomes" id="UP000275408">
    <property type="component" value="Unassembled WGS sequence"/>
</dbReference>
<dbReference type="PANTHER" id="PTHR15600">
    <property type="entry name" value="SACSIN"/>
    <property type="match status" value="1"/>
</dbReference>
<organism evidence="1 2">
    <name type="scientific">Pocillopora damicornis</name>
    <name type="common">Cauliflower coral</name>
    <name type="synonym">Millepora damicornis</name>
    <dbReference type="NCBI Taxonomy" id="46731"/>
    <lineage>
        <taxon>Eukaryota</taxon>
        <taxon>Metazoa</taxon>
        <taxon>Cnidaria</taxon>
        <taxon>Anthozoa</taxon>
        <taxon>Hexacorallia</taxon>
        <taxon>Scleractinia</taxon>
        <taxon>Astrocoeniina</taxon>
        <taxon>Pocilloporidae</taxon>
        <taxon>Pocillopora</taxon>
    </lineage>
</organism>
<dbReference type="STRING" id="46731.A0A3M6TBB0"/>
<dbReference type="GO" id="GO:0030544">
    <property type="term" value="F:Hsp70 protein binding"/>
    <property type="evidence" value="ECO:0007669"/>
    <property type="project" value="TreeGrafter"/>
</dbReference>
<comment type="caution">
    <text evidence="1">The sequence shown here is derived from an EMBL/GenBank/DDBJ whole genome shotgun (WGS) entry which is preliminary data.</text>
</comment>
<dbReference type="EMBL" id="RCHS01003971">
    <property type="protein sequence ID" value="RMX38629.1"/>
    <property type="molecule type" value="Genomic_DNA"/>
</dbReference>
<dbReference type="OrthoDB" id="5982870at2759"/>
<gene>
    <name evidence="1" type="ORF">pdam_00024806</name>
</gene>
<feature type="non-terminal residue" evidence="1">
    <location>
        <position position="600"/>
    </location>
</feature>
<reference evidence="1 2" key="1">
    <citation type="journal article" date="2018" name="Sci. Rep.">
        <title>Comparative analysis of the Pocillopora damicornis genome highlights role of immune system in coral evolution.</title>
        <authorList>
            <person name="Cunning R."/>
            <person name="Bay R.A."/>
            <person name="Gillette P."/>
            <person name="Baker A.C."/>
            <person name="Traylor-Knowles N."/>
        </authorList>
    </citation>
    <scope>NUCLEOTIDE SEQUENCE [LARGE SCALE GENOMIC DNA]</scope>
    <source>
        <strain evidence="1">RSMAS</strain>
        <tissue evidence="1">Whole animal</tissue>
    </source>
</reference>
<proteinExistence type="predicted"/>